<organism evidence="1 2">
    <name type="scientific">Methylocaldum szegediense</name>
    <dbReference type="NCBI Taxonomy" id="73780"/>
    <lineage>
        <taxon>Bacteria</taxon>
        <taxon>Pseudomonadati</taxon>
        <taxon>Pseudomonadota</taxon>
        <taxon>Gammaproteobacteria</taxon>
        <taxon>Methylococcales</taxon>
        <taxon>Methylococcaceae</taxon>
        <taxon>Methylocaldum</taxon>
    </lineage>
</organism>
<evidence type="ECO:0000313" key="2">
    <source>
        <dbReference type="Proteomes" id="UP001162030"/>
    </source>
</evidence>
<accession>A0ABN8X8X5</accession>
<evidence type="ECO:0008006" key="3">
    <source>
        <dbReference type="Google" id="ProtNLM"/>
    </source>
</evidence>
<dbReference type="Proteomes" id="UP001162030">
    <property type="component" value="Chromosome"/>
</dbReference>
<name>A0ABN8X8X5_9GAMM</name>
<evidence type="ECO:0000313" key="1">
    <source>
        <dbReference type="EMBL" id="CAI8949860.1"/>
    </source>
</evidence>
<gene>
    <name evidence="1" type="ORF">MSZNOR_4424</name>
</gene>
<dbReference type="EMBL" id="OX458333">
    <property type="protein sequence ID" value="CAI8949860.1"/>
    <property type="molecule type" value="Genomic_DNA"/>
</dbReference>
<keyword evidence="2" id="KW-1185">Reference proteome</keyword>
<reference evidence="1 2" key="1">
    <citation type="submission" date="2023-03" db="EMBL/GenBank/DDBJ databases">
        <authorList>
            <person name="Pearce D."/>
        </authorList>
    </citation>
    <scope>NUCLEOTIDE SEQUENCE [LARGE SCALE GENOMIC DNA]</scope>
    <source>
        <strain evidence="1">Msz</strain>
    </source>
</reference>
<protein>
    <recommendedName>
        <fullName evidence="3">Transposase</fullName>
    </recommendedName>
</protein>
<sequence>MDIIEKRQISLKMDQVIEGIKTLIYKFSDSHHGSLGCRSTTAWMKNWKKYITMWHISNLG</sequence>
<proteinExistence type="predicted"/>